<sequence>MSKKFEIKDFNNDSLIIFYYNGNDSEKIPKIKRHIYNLINYILQIIAMNYEKEGIDDICEYAETLDEELGFIFHQETINAISKPYHFPLFVREKIYLLRETISPMINNTLGNKMKRNDPDWVKVSQIAQEILKDIGKEQITPREFLKTENLSMDWI</sequence>
<dbReference type="RefSeq" id="WP_150898130.1">
    <property type="nucleotide sequence ID" value="NZ_WAAU01000003.1"/>
</dbReference>
<accession>A0A7J5AT26</accession>
<evidence type="ECO:0000313" key="2">
    <source>
        <dbReference type="Proteomes" id="UP000467305"/>
    </source>
</evidence>
<evidence type="ECO:0000313" key="1">
    <source>
        <dbReference type="EMBL" id="KAB1160501.1"/>
    </source>
</evidence>
<dbReference type="EMBL" id="WAAU01000003">
    <property type="protein sequence ID" value="KAB1160501.1"/>
    <property type="molecule type" value="Genomic_DNA"/>
</dbReference>
<name>A0A7J5AT26_9FLAO</name>
<dbReference type="AlphaFoldDB" id="A0A7J5AT26"/>
<gene>
    <name evidence="1" type="ORF">F7018_01090</name>
</gene>
<reference evidence="1 2" key="1">
    <citation type="submission" date="2019-09" db="EMBL/GenBank/DDBJ databases">
        <authorList>
            <person name="Cao W.R."/>
        </authorList>
    </citation>
    <scope>NUCLEOTIDE SEQUENCE [LARGE SCALE GENOMIC DNA]</scope>
    <source>
        <strain evidence="2">a4</strain>
    </source>
</reference>
<protein>
    <submittedName>
        <fullName evidence="1">Uncharacterized protein</fullName>
    </submittedName>
</protein>
<dbReference type="Proteomes" id="UP000467305">
    <property type="component" value="Unassembled WGS sequence"/>
</dbReference>
<organism evidence="1 2">
    <name type="scientific">Tenacibaculum aiptasiae</name>
    <dbReference type="NCBI Taxonomy" id="426481"/>
    <lineage>
        <taxon>Bacteria</taxon>
        <taxon>Pseudomonadati</taxon>
        <taxon>Bacteroidota</taxon>
        <taxon>Flavobacteriia</taxon>
        <taxon>Flavobacteriales</taxon>
        <taxon>Flavobacteriaceae</taxon>
        <taxon>Tenacibaculum</taxon>
    </lineage>
</organism>
<dbReference type="OrthoDB" id="9831815at2"/>
<comment type="caution">
    <text evidence="1">The sequence shown here is derived from an EMBL/GenBank/DDBJ whole genome shotgun (WGS) entry which is preliminary data.</text>
</comment>
<proteinExistence type="predicted"/>
<keyword evidence="2" id="KW-1185">Reference proteome</keyword>